<evidence type="ECO:0000313" key="1">
    <source>
        <dbReference type="EMBL" id="GGS40303.1"/>
    </source>
</evidence>
<dbReference type="Gene3D" id="1.10.287.1060">
    <property type="entry name" value="ESAT-6-like"/>
    <property type="match status" value="1"/>
</dbReference>
<dbReference type="SUPFAM" id="SSF140453">
    <property type="entry name" value="EsxAB dimer-like"/>
    <property type="match status" value="1"/>
</dbReference>
<sequence>MATTPDVLFDYDEIARVATTMGTKLTDISNELTNLETTVSALLQDGLVFEKASPALQNAYNDFSNQMKTSAKNIQEYANTFNDIAQSIAESDQTIATDIQSAANKTD</sequence>
<dbReference type="InterPro" id="IPR036689">
    <property type="entry name" value="ESAT-6-like_sf"/>
</dbReference>
<name>A0A918GJ22_STRGD</name>
<accession>A0A918GJ22</accession>
<proteinExistence type="predicted"/>
<organism evidence="1 2">
    <name type="scientific">Streptomyces griseoviridis</name>
    <dbReference type="NCBI Taxonomy" id="45398"/>
    <lineage>
        <taxon>Bacteria</taxon>
        <taxon>Bacillati</taxon>
        <taxon>Actinomycetota</taxon>
        <taxon>Actinomycetes</taxon>
        <taxon>Kitasatosporales</taxon>
        <taxon>Streptomycetaceae</taxon>
        <taxon>Streptomyces</taxon>
    </lineage>
</organism>
<dbReference type="AlphaFoldDB" id="A0A918GJ22"/>
<dbReference type="Proteomes" id="UP000653493">
    <property type="component" value="Unassembled WGS sequence"/>
</dbReference>
<reference evidence="1" key="2">
    <citation type="submission" date="2020-09" db="EMBL/GenBank/DDBJ databases">
        <authorList>
            <person name="Sun Q."/>
            <person name="Ohkuma M."/>
        </authorList>
    </citation>
    <scope>NUCLEOTIDE SEQUENCE</scope>
    <source>
        <strain evidence="1">JCM 4234</strain>
    </source>
</reference>
<comment type="caution">
    <text evidence="1">The sequence shown here is derived from an EMBL/GenBank/DDBJ whole genome shotgun (WGS) entry which is preliminary data.</text>
</comment>
<gene>
    <name evidence="1" type="ORF">GCM10010238_32350</name>
</gene>
<evidence type="ECO:0008006" key="3">
    <source>
        <dbReference type="Google" id="ProtNLM"/>
    </source>
</evidence>
<evidence type="ECO:0000313" key="2">
    <source>
        <dbReference type="Proteomes" id="UP000653493"/>
    </source>
</evidence>
<keyword evidence="2" id="KW-1185">Reference proteome</keyword>
<protein>
    <recommendedName>
        <fullName evidence="3">Proteins of 100 residues with WXG</fullName>
    </recommendedName>
</protein>
<reference evidence="1" key="1">
    <citation type="journal article" date="2014" name="Int. J. Syst. Evol. Microbiol.">
        <title>Complete genome sequence of Corynebacterium casei LMG S-19264T (=DSM 44701T), isolated from a smear-ripened cheese.</title>
        <authorList>
            <consortium name="US DOE Joint Genome Institute (JGI-PGF)"/>
            <person name="Walter F."/>
            <person name="Albersmeier A."/>
            <person name="Kalinowski J."/>
            <person name="Ruckert C."/>
        </authorList>
    </citation>
    <scope>NUCLEOTIDE SEQUENCE</scope>
    <source>
        <strain evidence="1">JCM 4234</strain>
    </source>
</reference>
<dbReference type="EMBL" id="BMSL01000007">
    <property type="protein sequence ID" value="GGS40303.1"/>
    <property type="molecule type" value="Genomic_DNA"/>
</dbReference>